<keyword evidence="3" id="KW-1185">Reference proteome</keyword>
<dbReference type="Proteomes" id="UP000887574">
    <property type="component" value="Unplaced"/>
</dbReference>
<dbReference type="InterPro" id="IPR004167">
    <property type="entry name" value="PSBD"/>
</dbReference>
<dbReference type="GO" id="GO:0004742">
    <property type="term" value="F:dihydrolipoyllysine-residue acetyltransferase activity"/>
    <property type="evidence" value="ECO:0007669"/>
    <property type="project" value="TreeGrafter"/>
</dbReference>
<dbReference type="PANTHER" id="PTHR23151">
    <property type="entry name" value="DIHYDROLIPOAMIDE ACETYL/SUCCINYL-TRANSFERASE-RELATED"/>
    <property type="match status" value="1"/>
</dbReference>
<dbReference type="AlphaFoldDB" id="A0A915D2Z3"/>
<name>A0A915D2Z3_9BILA</name>
<dbReference type="Pfam" id="PF00198">
    <property type="entry name" value="2-oxoacid_dh"/>
    <property type="match status" value="1"/>
</dbReference>
<dbReference type="Gene3D" id="4.10.320.10">
    <property type="entry name" value="E3-binding domain"/>
    <property type="match status" value="1"/>
</dbReference>
<proteinExistence type="inferred from homology"/>
<evidence type="ECO:0000256" key="1">
    <source>
        <dbReference type="ARBA" id="ARBA00007317"/>
    </source>
</evidence>
<dbReference type="InterPro" id="IPR023213">
    <property type="entry name" value="CAT-like_dom_sf"/>
</dbReference>
<dbReference type="PROSITE" id="PS51826">
    <property type="entry name" value="PSBD"/>
    <property type="match status" value="1"/>
</dbReference>
<evidence type="ECO:0000259" key="2">
    <source>
        <dbReference type="PROSITE" id="PS51826"/>
    </source>
</evidence>
<dbReference type="InterPro" id="IPR001078">
    <property type="entry name" value="2-oxoacid_DH_actylTfrase"/>
</dbReference>
<dbReference type="Gene3D" id="3.30.559.10">
    <property type="entry name" value="Chloramphenicol acetyltransferase-like domain"/>
    <property type="match status" value="1"/>
</dbReference>
<dbReference type="PANTHER" id="PTHR23151:SF90">
    <property type="entry name" value="DIHYDROLIPOYLLYSINE-RESIDUE ACETYLTRANSFERASE COMPONENT OF PYRUVATE DEHYDROGENASE COMPLEX, MITOCHONDRIAL-RELATED"/>
    <property type="match status" value="1"/>
</dbReference>
<organism evidence="3 4">
    <name type="scientific">Ditylenchus dipsaci</name>
    <dbReference type="NCBI Taxonomy" id="166011"/>
    <lineage>
        <taxon>Eukaryota</taxon>
        <taxon>Metazoa</taxon>
        <taxon>Ecdysozoa</taxon>
        <taxon>Nematoda</taxon>
        <taxon>Chromadorea</taxon>
        <taxon>Rhabditida</taxon>
        <taxon>Tylenchina</taxon>
        <taxon>Tylenchomorpha</taxon>
        <taxon>Sphaerularioidea</taxon>
        <taxon>Anguinidae</taxon>
        <taxon>Anguininae</taxon>
        <taxon>Ditylenchus</taxon>
    </lineage>
</organism>
<feature type="domain" description="Peripheral subunit-binding (PSBD)" evidence="2">
    <location>
        <begin position="26"/>
        <end position="63"/>
    </location>
</feature>
<evidence type="ECO:0000313" key="4">
    <source>
        <dbReference type="WBParaSite" id="jg15368"/>
    </source>
</evidence>
<sequence length="316" mass="34378">MAFCVSPNACWLVRRSLSTSSSTQVLMGPAVRLMLHHYQLDPQNVKTTGPKNNLLKSDLLLHISEKKLSLAQHKSKPGQNYIDVPLTNMRSTIAKRLSSAKGSIPHSYLAGAISANKLLALRKMLAKDGVKVSVNDFLIKAAALSLRSVPQVNVQWKNESVCHVASVDVSVAVATPAGLITPIVFNADGLGIEQIADKVRELATRARDNKLKPDEFMGGTFTISNLGMFGISHFTAIINPPQTAILAVGGLETQINEQLQPESIFRVTLCFDARAIDELSAQRFLNSLQVLLADPEVMIMGSEKMMANQMDYSALL</sequence>
<dbReference type="InterPro" id="IPR036625">
    <property type="entry name" value="E3-bd_dom_sf"/>
</dbReference>
<dbReference type="WBParaSite" id="jg15368">
    <property type="protein sequence ID" value="jg15368"/>
    <property type="gene ID" value="jg15368"/>
</dbReference>
<dbReference type="SUPFAM" id="SSF47005">
    <property type="entry name" value="Peripheral subunit-binding domain of 2-oxo acid dehydrogenase complex"/>
    <property type="match status" value="1"/>
</dbReference>
<reference evidence="4" key="1">
    <citation type="submission" date="2022-11" db="UniProtKB">
        <authorList>
            <consortium name="WormBaseParasite"/>
        </authorList>
    </citation>
    <scope>IDENTIFICATION</scope>
</reference>
<protein>
    <submittedName>
        <fullName evidence="4">Peripheral subunit-binding (PSBD) domain-containing protein</fullName>
    </submittedName>
</protein>
<dbReference type="GO" id="GO:0045254">
    <property type="term" value="C:pyruvate dehydrogenase complex"/>
    <property type="evidence" value="ECO:0007669"/>
    <property type="project" value="InterPro"/>
</dbReference>
<dbReference type="SUPFAM" id="SSF52777">
    <property type="entry name" value="CoA-dependent acyltransferases"/>
    <property type="match status" value="1"/>
</dbReference>
<comment type="similarity">
    <text evidence="1">Belongs to the 2-oxoacid dehydrogenase family.</text>
</comment>
<dbReference type="GO" id="GO:0006086">
    <property type="term" value="P:pyruvate decarboxylation to acetyl-CoA"/>
    <property type="evidence" value="ECO:0007669"/>
    <property type="project" value="InterPro"/>
</dbReference>
<dbReference type="InterPro" id="IPR045257">
    <property type="entry name" value="E2/Pdx1"/>
</dbReference>
<evidence type="ECO:0000313" key="3">
    <source>
        <dbReference type="Proteomes" id="UP000887574"/>
    </source>
</evidence>
<accession>A0A915D2Z3</accession>